<gene>
    <name evidence="3" type="ORF">GCM10007053_16800</name>
</gene>
<dbReference type="NCBIfam" id="TIGR01617">
    <property type="entry name" value="arsC_related"/>
    <property type="match status" value="1"/>
</dbReference>
<evidence type="ECO:0000313" key="3">
    <source>
        <dbReference type="EMBL" id="GHD32476.1"/>
    </source>
</evidence>
<evidence type="ECO:0000256" key="1">
    <source>
        <dbReference type="ARBA" id="ARBA00007198"/>
    </source>
</evidence>
<accession>A0A919CJY2</accession>
<sequence length="115" mass="12834">MLTLYGIKNCDTVKKARRWLDDQGLSYIFHDVRADGLDAATVSAWIEQLGWESVMNKRSTSWKQLNDAQREAMNAEAATSAIVETPTLFKRPLLDRGGQFSVGFSAGAYETLFAN</sequence>
<dbReference type="EMBL" id="BMYM01000001">
    <property type="protein sequence ID" value="GHD32476.1"/>
    <property type="molecule type" value="Genomic_DNA"/>
</dbReference>
<proteinExistence type="inferred from homology"/>
<dbReference type="Gene3D" id="3.40.30.10">
    <property type="entry name" value="Glutaredoxin"/>
    <property type="match status" value="1"/>
</dbReference>
<dbReference type="Pfam" id="PF03960">
    <property type="entry name" value="ArsC"/>
    <property type="match status" value="1"/>
</dbReference>
<dbReference type="CDD" id="cd03035">
    <property type="entry name" value="ArsC_Yffb"/>
    <property type="match status" value="1"/>
</dbReference>
<evidence type="ECO:0000313" key="4">
    <source>
        <dbReference type="Proteomes" id="UP000644693"/>
    </source>
</evidence>
<dbReference type="PROSITE" id="PS51353">
    <property type="entry name" value="ARSC"/>
    <property type="match status" value="1"/>
</dbReference>
<dbReference type="InterPro" id="IPR036249">
    <property type="entry name" value="Thioredoxin-like_sf"/>
</dbReference>
<dbReference type="PANTHER" id="PTHR30041">
    <property type="entry name" value="ARSENATE REDUCTASE"/>
    <property type="match status" value="1"/>
</dbReference>
<name>A0A919CJY2_9GAMM</name>
<comment type="caution">
    <text evidence="3">The sequence shown here is derived from an EMBL/GenBank/DDBJ whole genome shotgun (WGS) entry which is preliminary data.</text>
</comment>
<protein>
    <recommendedName>
        <fullName evidence="5">ArsC family reductase</fullName>
    </recommendedName>
</protein>
<dbReference type="NCBIfam" id="NF008107">
    <property type="entry name" value="PRK10853.1"/>
    <property type="match status" value="1"/>
</dbReference>
<dbReference type="SUPFAM" id="SSF52833">
    <property type="entry name" value="Thioredoxin-like"/>
    <property type="match status" value="1"/>
</dbReference>
<dbReference type="AlphaFoldDB" id="A0A919CJY2"/>
<dbReference type="InterPro" id="IPR006504">
    <property type="entry name" value="Tscrpt_reg_Spx/MgsR"/>
</dbReference>
<evidence type="ECO:0000256" key="2">
    <source>
        <dbReference type="PROSITE-ProRule" id="PRU01282"/>
    </source>
</evidence>
<keyword evidence="4" id="KW-1185">Reference proteome</keyword>
<comment type="similarity">
    <text evidence="1 2">Belongs to the ArsC family.</text>
</comment>
<reference evidence="3" key="2">
    <citation type="submission" date="2020-09" db="EMBL/GenBank/DDBJ databases">
        <authorList>
            <person name="Sun Q."/>
            <person name="Kim S."/>
        </authorList>
    </citation>
    <scope>NUCLEOTIDE SEQUENCE</scope>
    <source>
        <strain evidence="3">KCTC 23430</strain>
    </source>
</reference>
<dbReference type="PANTHER" id="PTHR30041:SF8">
    <property type="entry name" value="PROTEIN YFFB"/>
    <property type="match status" value="1"/>
</dbReference>
<dbReference type="InterPro" id="IPR006660">
    <property type="entry name" value="Arsenate_reductase-like"/>
</dbReference>
<dbReference type="RefSeq" id="WP_189477074.1">
    <property type="nucleotide sequence ID" value="NZ_BMYM01000001.1"/>
</dbReference>
<evidence type="ECO:0008006" key="5">
    <source>
        <dbReference type="Google" id="ProtNLM"/>
    </source>
</evidence>
<dbReference type="Proteomes" id="UP000644693">
    <property type="component" value="Unassembled WGS sequence"/>
</dbReference>
<organism evidence="3 4">
    <name type="scientific">Parahalioglobus pacificus</name>
    <dbReference type="NCBI Taxonomy" id="930806"/>
    <lineage>
        <taxon>Bacteria</taxon>
        <taxon>Pseudomonadati</taxon>
        <taxon>Pseudomonadota</taxon>
        <taxon>Gammaproteobacteria</taxon>
        <taxon>Cellvibrionales</taxon>
        <taxon>Halieaceae</taxon>
        <taxon>Parahalioglobus</taxon>
    </lineage>
</organism>
<reference evidence="3" key="1">
    <citation type="journal article" date="2014" name="Int. J. Syst. Evol. Microbiol.">
        <title>Complete genome sequence of Corynebacterium casei LMG S-19264T (=DSM 44701T), isolated from a smear-ripened cheese.</title>
        <authorList>
            <consortium name="US DOE Joint Genome Institute (JGI-PGF)"/>
            <person name="Walter F."/>
            <person name="Albersmeier A."/>
            <person name="Kalinowski J."/>
            <person name="Ruckert C."/>
        </authorList>
    </citation>
    <scope>NUCLEOTIDE SEQUENCE</scope>
    <source>
        <strain evidence="3">KCTC 23430</strain>
    </source>
</reference>